<dbReference type="STRING" id="283909.R7TJS1"/>
<keyword evidence="7 14" id="KW-0812">Transmembrane</keyword>
<keyword evidence="6" id="KW-0963">Cytoplasm</keyword>
<feature type="non-terminal residue" evidence="15">
    <location>
        <position position="1"/>
    </location>
</feature>
<evidence type="ECO:0000256" key="4">
    <source>
        <dbReference type="ARBA" id="ARBA00006840"/>
    </source>
</evidence>
<keyword evidence="12" id="KW-0325">Glycoprotein</keyword>
<keyword evidence="8" id="KW-0965">Cell junction</keyword>
<dbReference type="GO" id="GO:0019899">
    <property type="term" value="F:enzyme binding"/>
    <property type="evidence" value="ECO:0007669"/>
    <property type="project" value="UniProtKB-ARBA"/>
</dbReference>
<dbReference type="GO" id="GO:0005737">
    <property type="term" value="C:cytoplasm"/>
    <property type="evidence" value="ECO:0007669"/>
    <property type="project" value="UniProtKB-SubCell"/>
</dbReference>
<evidence type="ECO:0000313" key="17">
    <source>
        <dbReference type="Proteomes" id="UP000014760"/>
    </source>
</evidence>
<dbReference type="PRINTS" id="PR00259">
    <property type="entry name" value="TMFOUR"/>
</dbReference>
<dbReference type="GO" id="GO:0065003">
    <property type="term" value="P:protein-containing complex assembly"/>
    <property type="evidence" value="ECO:0007669"/>
    <property type="project" value="UniProtKB-ARBA"/>
</dbReference>
<protein>
    <recommendedName>
        <fullName evidence="14">Tetraspanin</fullName>
    </recommendedName>
</protein>
<dbReference type="PANTHER" id="PTHR19282:SF515">
    <property type="entry name" value="TETRASPANIN"/>
    <property type="match status" value="1"/>
</dbReference>
<reference evidence="16" key="3">
    <citation type="submission" date="2015-06" db="UniProtKB">
        <authorList>
            <consortium name="EnsemblMetazoa"/>
        </authorList>
    </citation>
    <scope>IDENTIFICATION</scope>
</reference>
<reference evidence="15 17" key="2">
    <citation type="journal article" date="2013" name="Nature">
        <title>Insights into bilaterian evolution from three spiralian genomes.</title>
        <authorList>
            <person name="Simakov O."/>
            <person name="Marletaz F."/>
            <person name="Cho S.J."/>
            <person name="Edsinger-Gonzales E."/>
            <person name="Havlak P."/>
            <person name="Hellsten U."/>
            <person name="Kuo D.H."/>
            <person name="Larsson T."/>
            <person name="Lv J."/>
            <person name="Arendt D."/>
            <person name="Savage R."/>
            <person name="Osoegawa K."/>
            <person name="de Jong P."/>
            <person name="Grimwood J."/>
            <person name="Chapman J.A."/>
            <person name="Shapiro H."/>
            <person name="Aerts A."/>
            <person name="Otillar R.P."/>
            <person name="Terry A.Y."/>
            <person name="Boore J.L."/>
            <person name="Grigoriev I.V."/>
            <person name="Lindberg D.R."/>
            <person name="Seaver E.C."/>
            <person name="Weisblat D.A."/>
            <person name="Putnam N.H."/>
            <person name="Rokhsar D.S."/>
        </authorList>
    </citation>
    <scope>NUCLEOTIDE SEQUENCE</scope>
    <source>
        <strain evidence="15 17">I ESC-2004</strain>
    </source>
</reference>
<dbReference type="GO" id="GO:0046930">
    <property type="term" value="C:pore complex"/>
    <property type="evidence" value="ECO:0007669"/>
    <property type="project" value="UniProtKB-ARBA"/>
</dbReference>
<sequence length="266" mass="30238">HVSPWIKCLLFSFNFMFWVAGLAISGVGFWIMVEKDRVIRDVLDIFFDPSILLFVAGCIIFTLGFLGCLGALRETIGLLKAFHILLTIVFIVEILIAISLFVFYLDPSARHFAGRLSPEELMRMAIERYRDDADLRDVIDSIQKEFQCCGVSHDDQGYKDWQANAYFNCSDDNPSIERCGVPHSCCKPQQGKLMNTMCGFSTTDKLYFEVMDQIYTQGCLKGFGLWLERNTIIIGAICLSVVIPQIMGICLARNLIDQIKLQKSQW</sequence>
<keyword evidence="11 13" id="KW-1015">Disulfide bond</keyword>
<dbReference type="OMA" id="INPWIRY"/>
<feature type="disulfide bond" evidence="13">
    <location>
        <begin position="148"/>
        <end position="185"/>
    </location>
</feature>
<proteinExistence type="inferred from homology"/>
<dbReference type="PIRSF" id="PIRSF002419">
    <property type="entry name" value="Tetraspanin"/>
    <property type="match status" value="1"/>
</dbReference>
<evidence type="ECO:0000256" key="14">
    <source>
        <dbReference type="RuleBase" id="RU361218"/>
    </source>
</evidence>
<dbReference type="InterPro" id="IPR018499">
    <property type="entry name" value="Tetraspanin/Peripherin"/>
</dbReference>
<dbReference type="Pfam" id="PF00335">
    <property type="entry name" value="Tetraspanin"/>
    <property type="match status" value="1"/>
</dbReference>
<evidence type="ECO:0000256" key="1">
    <source>
        <dbReference type="ARBA" id="ARBA00004496"/>
    </source>
</evidence>
<evidence type="ECO:0000313" key="16">
    <source>
        <dbReference type="EnsemblMetazoa" id="CapteP25733"/>
    </source>
</evidence>
<gene>
    <name evidence="15" type="ORF">CAPTEDRAFT_25733</name>
</gene>
<evidence type="ECO:0000256" key="10">
    <source>
        <dbReference type="ARBA" id="ARBA00023136"/>
    </source>
</evidence>
<evidence type="ECO:0000256" key="7">
    <source>
        <dbReference type="ARBA" id="ARBA00022692"/>
    </source>
</evidence>
<dbReference type="AlphaFoldDB" id="R7TJS1"/>
<feature type="non-terminal residue" evidence="15">
    <location>
        <position position="266"/>
    </location>
</feature>
<feature type="disulfide bond" evidence="13">
    <location>
        <begin position="149"/>
        <end position="169"/>
    </location>
</feature>
<keyword evidence="9 14" id="KW-1133">Transmembrane helix</keyword>
<evidence type="ECO:0000256" key="3">
    <source>
        <dbReference type="ARBA" id="ARBA00004651"/>
    </source>
</evidence>
<comment type="similarity">
    <text evidence="4 14">Belongs to the tetraspanin (TM4SF) family.</text>
</comment>
<evidence type="ECO:0000256" key="12">
    <source>
        <dbReference type="ARBA" id="ARBA00023180"/>
    </source>
</evidence>
<keyword evidence="17" id="KW-1185">Reference proteome</keyword>
<evidence type="ECO:0000313" key="15">
    <source>
        <dbReference type="EMBL" id="ELT93959.1"/>
    </source>
</evidence>
<evidence type="ECO:0000256" key="8">
    <source>
        <dbReference type="ARBA" id="ARBA00022949"/>
    </source>
</evidence>
<dbReference type="EMBL" id="KB309554">
    <property type="protein sequence ID" value="ELT93959.1"/>
    <property type="molecule type" value="Genomic_DNA"/>
</dbReference>
<dbReference type="GO" id="GO:0005886">
    <property type="term" value="C:plasma membrane"/>
    <property type="evidence" value="ECO:0007669"/>
    <property type="project" value="UniProtKB-SubCell"/>
</dbReference>
<dbReference type="EnsemblMetazoa" id="CapteT25733">
    <property type="protein sequence ID" value="CapteP25733"/>
    <property type="gene ID" value="CapteG25733"/>
</dbReference>
<dbReference type="SUPFAM" id="SSF48652">
    <property type="entry name" value="Tetraspanin"/>
    <property type="match status" value="1"/>
</dbReference>
<evidence type="ECO:0000256" key="6">
    <source>
        <dbReference type="ARBA" id="ARBA00022490"/>
    </source>
</evidence>
<dbReference type="GO" id="GO:0051604">
    <property type="term" value="P:protein maturation"/>
    <property type="evidence" value="ECO:0007669"/>
    <property type="project" value="UniProtKB-ARBA"/>
</dbReference>
<evidence type="ECO:0000256" key="2">
    <source>
        <dbReference type="ARBA" id="ARBA00004536"/>
    </source>
</evidence>
<organism evidence="15">
    <name type="scientific">Capitella teleta</name>
    <name type="common">Polychaete worm</name>
    <dbReference type="NCBI Taxonomy" id="283909"/>
    <lineage>
        <taxon>Eukaryota</taxon>
        <taxon>Metazoa</taxon>
        <taxon>Spiralia</taxon>
        <taxon>Lophotrochozoa</taxon>
        <taxon>Annelida</taxon>
        <taxon>Polychaeta</taxon>
        <taxon>Sedentaria</taxon>
        <taxon>Scolecida</taxon>
        <taxon>Capitellidae</taxon>
        <taxon>Capitella</taxon>
    </lineage>
</organism>
<dbReference type="InterPro" id="IPR000301">
    <property type="entry name" value="Tetraspanin_animals"/>
</dbReference>
<evidence type="ECO:0000256" key="5">
    <source>
        <dbReference type="ARBA" id="ARBA00022475"/>
    </source>
</evidence>
<feature type="transmembrane region" description="Helical" evidence="14">
    <location>
        <begin position="9"/>
        <end position="31"/>
    </location>
</feature>
<dbReference type="OrthoDB" id="2014092at2759"/>
<feature type="transmembrane region" description="Helical" evidence="14">
    <location>
        <begin position="232"/>
        <end position="256"/>
    </location>
</feature>
<dbReference type="InterPro" id="IPR008952">
    <property type="entry name" value="Tetraspanin_EC2_sf"/>
</dbReference>
<dbReference type="GO" id="GO:0072659">
    <property type="term" value="P:protein localization to plasma membrane"/>
    <property type="evidence" value="ECO:0007669"/>
    <property type="project" value="UniProtKB-ARBA"/>
</dbReference>
<dbReference type="GO" id="GO:0005912">
    <property type="term" value="C:adherens junction"/>
    <property type="evidence" value="ECO:0007669"/>
    <property type="project" value="UniProtKB-SubCell"/>
</dbReference>
<keyword evidence="5" id="KW-1003">Cell membrane</keyword>
<keyword evidence="10 14" id="KW-0472">Membrane</keyword>
<dbReference type="FunFam" id="1.10.1450.10:FF:000007">
    <property type="entry name" value="Tetraspanin"/>
    <property type="match status" value="1"/>
</dbReference>
<reference evidence="17" key="1">
    <citation type="submission" date="2012-12" db="EMBL/GenBank/DDBJ databases">
        <authorList>
            <person name="Hellsten U."/>
            <person name="Grimwood J."/>
            <person name="Chapman J.A."/>
            <person name="Shapiro H."/>
            <person name="Aerts A."/>
            <person name="Otillar R.P."/>
            <person name="Terry A.Y."/>
            <person name="Boore J.L."/>
            <person name="Simakov O."/>
            <person name="Marletaz F."/>
            <person name="Cho S.-J."/>
            <person name="Edsinger-Gonzales E."/>
            <person name="Havlak P."/>
            <person name="Kuo D.-H."/>
            <person name="Larsson T."/>
            <person name="Lv J."/>
            <person name="Arendt D."/>
            <person name="Savage R."/>
            <person name="Osoegawa K."/>
            <person name="de Jong P."/>
            <person name="Lindberg D.R."/>
            <person name="Seaver E.C."/>
            <person name="Weisblat D.A."/>
            <person name="Putnam N.H."/>
            <person name="Grigoriev I.V."/>
            <person name="Rokhsar D.S."/>
        </authorList>
    </citation>
    <scope>NUCLEOTIDE SEQUENCE</scope>
    <source>
        <strain evidence="17">I ESC-2004</strain>
    </source>
</reference>
<dbReference type="EMBL" id="AMQN01012496">
    <property type="status" value="NOT_ANNOTATED_CDS"/>
    <property type="molecule type" value="Genomic_DNA"/>
</dbReference>
<comment type="subcellular location">
    <subcellularLocation>
        <location evidence="2">Cell junction</location>
        <location evidence="2">Adherens junction</location>
    </subcellularLocation>
    <subcellularLocation>
        <location evidence="3">Cell membrane</location>
        <topology evidence="3">Multi-pass membrane protein</topology>
    </subcellularLocation>
    <subcellularLocation>
        <location evidence="1">Cytoplasm</location>
    </subcellularLocation>
    <subcellularLocation>
        <location evidence="14">Membrane</location>
        <topology evidence="14">Multi-pass membrane protein</topology>
    </subcellularLocation>
</comment>
<dbReference type="HOGENOM" id="CLU_055524_0_0_1"/>
<accession>R7TJS1</accession>
<feature type="transmembrane region" description="Helical" evidence="14">
    <location>
        <begin position="51"/>
        <end position="72"/>
    </location>
</feature>
<name>R7TJS1_CAPTE</name>
<dbReference type="Gene3D" id="1.10.1450.10">
    <property type="entry name" value="Tetraspanin"/>
    <property type="match status" value="1"/>
</dbReference>
<evidence type="ECO:0000256" key="11">
    <source>
        <dbReference type="ARBA" id="ARBA00023157"/>
    </source>
</evidence>
<evidence type="ECO:0000256" key="9">
    <source>
        <dbReference type="ARBA" id="ARBA00022989"/>
    </source>
</evidence>
<feature type="transmembrane region" description="Helical" evidence="14">
    <location>
        <begin position="84"/>
        <end position="105"/>
    </location>
</feature>
<dbReference type="PANTHER" id="PTHR19282">
    <property type="entry name" value="TETRASPANIN"/>
    <property type="match status" value="1"/>
</dbReference>
<dbReference type="Proteomes" id="UP000014760">
    <property type="component" value="Unassembled WGS sequence"/>
</dbReference>
<evidence type="ECO:0000256" key="13">
    <source>
        <dbReference type="PIRSR" id="PIRSR002419-1"/>
    </source>
</evidence>